<accession>H2YQR2</accession>
<keyword evidence="3" id="KW-1185">Reference proteome</keyword>
<protein>
    <submittedName>
        <fullName evidence="2">Uncharacterized protein</fullName>
    </submittedName>
</protein>
<reference evidence="3" key="1">
    <citation type="submission" date="2003-08" db="EMBL/GenBank/DDBJ databases">
        <authorList>
            <person name="Birren B."/>
            <person name="Nusbaum C."/>
            <person name="Abebe A."/>
            <person name="Abouelleil A."/>
            <person name="Adekoya E."/>
            <person name="Ait-zahra M."/>
            <person name="Allen N."/>
            <person name="Allen T."/>
            <person name="An P."/>
            <person name="Anderson M."/>
            <person name="Anderson S."/>
            <person name="Arachchi H."/>
            <person name="Armbruster J."/>
            <person name="Bachantsang P."/>
            <person name="Baldwin J."/>
            <person name="Barry A."/>
            <person name="Bayul T."/>
            <person name="Blitshsteyn B."/>
            <person name="Bloom T."/>
            <person name="Blye J."/>
            <person name="Boguslavskiy L."/>
            <person name="Borowsky M."/>
            <person name="Boukhgalter B."/>
            <person name="Brunache A."/>
            <person name="Butler J."/>
            <person name="Calixte N."/>
            <person name="Calvo S."/>
            <person name="Camarata J."/>
            <person name="Campo K."/>
            <person name="Chang J."/>
            <person name="Cheshatsang Y."/>
            <person name="Citroen M."/>
            <person name="Collymore A."/>
            <person name="Considine T."/>
            <person name="Cook A."/>
            <person name="Cooke P."/>
            <person name="Corum B."/>
            <person name="Cuomo C."/>
            <person name="David R."/>
            <person name="Dawoe T."/>
            <person name="Degray S."/>
            <person name="Dodge S."/>
            <person name="Dooley K."/>
            <person name="Dorje P."/>
            <person name="Dorjee K."/>
            <person name="Dorris L."/>
            <person name="Duffey N."/>
            <person name="Dupes A."/>
            <person name="Elkins T."/>
            <person name="Engels R."/>
            <person name="Erickson J."/>
            <person name="Farina A."/>
            <person name="Faro S."/>
            <person name="Ferreira P."/>
            <person name="Fischer H."/>
            <person name="Fitzgerald M."/>
            <person name="Foley K."/>
            <person name="Gage D."/>
            <person name="Galagan J."/>
            <person name="Gearin G."/>
            <person name="Gnerre S."/>
            <person name="Gnirke A."/>
            <person name="Goyette A."/>
            <person name="Graham J."/>
            <person name="Grandbois E."/>
            <person name="Gyaltsen K."/>
            <person name="Hafez N."/>
            <person name="Hagopian D."/>
            <person name="Hagos B."/>
            <person name="Hall J."/>
            <person name="Hatcher B."/>
            <person name="Heller A."/>
            <person name="Higgins H."/>
            <person name="Honan T."/>
            <person name="Horn A."/>
            <person name="Houde N."/>
            <person name="Hughes L."/>
            <person name="Hulme W."/>
            <person name="Husby E."/>
            <person name="Iliev I."/>
            <person name="Jaffe D."/>
            <person name="Jones C."/>
            <person name="Kamal M."/>
            <person name="Kamat A."/>
            <person name="Kamvysselis M."/>
            <person name="Karlsson E."/>
            <person name="Kells C."/>
            <person name="Kieu A."/>
            <person name="Kisner P."/>
            <person name="Kodira C."/>
            <person name="Kulbokas E."/>
            <person name="Labutti K."/>
            <person name="Lama D."/>
            <person name="Landers T."/>
            <person name="Leger J."/>
            <person name="Levine S."/>
            <person name="Lewis D."/>
            <person name="Lewis T."/>
            <person name="Lindblad-toh K."/>
            <person name="Liu X."/>
            <person name="Lokyitsang T."/>
            <person name="Lokyitsang Y."/>
            <person name="Lucien O."/>
            <person name="Lui A."/>
            <person name="Ma L.J."/>
            <person name="Mabbitt R."/>
            <person name="Macdonald J."/>
            <person name="Maclean C."/>
            <person name="Major J."/>
            <person name="Manning J."/>
            <person name="Marabella R."/>
            <person name="Maru K."/>
            <person name="Matthews C."/>
            <person name="Mauceli E."/>
            <person name="Mccarthy M."/>
            <person name="Mcdonough S."/>
            <person name="Mcghee T."/>
            <person name="Meldrim J."/>
            <person name="Meneus L."/>
            <person name="Mesirov J."/>
            <person name="Mihalev A."/>
            <person name="Mihova T."/>
            <person name="Mikkelsen T."/>
            <person name="Mlenga V."/>
            <person name="Moru K."/>
            <person name="Mozes J."/>
            <person name="Mulrain L."/>
            <person name="Munson G."/>
            <person name="Naylor J."/>
            <person name="Newes C."/>
            <person name="Nguyen C."/>
            <person name="Nguyen N."/>
            <person name="Nguyen T."/>
            <person name="Nicol R."/>
            <person name="Nielsen C."/>
            <person name="Nizzari M."/>
            <person name="Norbu C."/>
            <person name="Norbu N."/>
            <person name="O'donnell P."/>
            <person name="Okoawo O."/>
            <person name="O'leary S."/>
            <person name="Omotosho B."/>
            <person name="O'neill K."/>
            <person name="Osman S."/>
            <person name="Parker S."/>
            <person name="Perrin D."/>
            <person name="Phunkhang P."/>
            <person name="Piqani B."/>
            <person name="Purcell S."/>
            <person name="Rachupka T."/>
            <person name="Ramasamy U."/>
            <person name="Rameau R."/>
            <person name="Ray V."/>
            <person name="Raymond C."/>
            <person name="Retta R."/>
            <person name="Richardson S."/>
            <person name="Rise C."/>
            <person name="Rodriguez J."/>
            <person name="Rogers J."/>
            <person name="Rogov P."/>
            <person name="Rutman M."/>
            <person name="Schupbach R."/>
            <person name="Seaman C."/>
            <person name="Settipalli S."/>
            <person name="Sharpe T."/>
            <person name="Sheridan J."/>
            <person name="Sherpa N."/>
            <person name="Shi J."/>
            <person name="Smirnov S."/>
            <person name="Smith C."/>
            <person name="Sougnez C."/>
            <person name="Spencer B."/>
            <person name="Stalker J."/>
            <person name="Stange-thomann N."/>
            <person name="Stavropoulos S."/>
            <person name="Stetson K."/>
            <person name="Stone C."/>
            <person name="Stone S."/>
            <person name="Stubbs M."/>
            <person name="Talamas J."/>
            <person name="Tchuinga P."/>
            <person name="Tenzing P."/>
            <person name="Tesfaye S."/>
            <person name="Theodore J."/>
            <person name="Thoulutsang Y."/>
            <person name="Topham K."/>
            <person name="Towey S."/>
            <person name="Tsamla T."/>
            <person name="Tsomo N."/>
            <person name="Vallee D."/>
            <person name="Vassiliev H."/>
            <person name="Venkataraman V."/>
            <person name="Vinson J."/>
            <person name="Vo A."/>
            <person name="Wade C."/>
            <person name="Wang S."/>
            <person name="Wangchuk T."/>
            <person name="Wangdi T."/>
            <person name="Whittaker C."/>
            <person name="Wilkinson J."/>
            <person name="Wu Y."/>
            <person name="Wyman D."/>
            <person name="Yadav S."/>
            <person name="Yang S."/>
            <person name="Yang X."/>
            <person name="Yeager S."/>
            <person name="Yee E."/>
            <person name="Young G."/>
            <person name="Zainoun J."/>
            <person name="Zembeck L."/>
            <person name="Zimmer A."/>
            <person name="Zody M."/>
            <person name="Lander E."/>
        </authorList>
    </citation>
    <scope>NUCLEOTIDE SEQUENCE [LARGE SCALE GENOMIC DNA]</scope>
</reference>
<proteinExistence type="predicted"/>
<dbReference type="InParanoid" id="H2YQR2"/>
<dbReference type="AlphaFoldDB" id="H2YQR2"/>
<organism evidence="2 3">
    <name type="scientific">Ciona savignyi</name>
    <name type="common">Pacific transparent sea squirt</name>
    <dbReference type="NCBI Taxonomy" id="51511"/>
    <lineage>
        <taxon>Eukaryota</taxon>
        <taxon>Metazoa</taxon>
        <taxon>Chordata</taxon>
        <taxon>Tunicata</taxon>
        <taxon>Ascidiacea</taxon>
        <taxon>Phlebobranchia</taxon>
        <taxon>Cionidae</taxon>
        <taxon>Ciona</taxon>
    </lineage>
</organism>
<dbReference type="OMA" id="PYIGFRI"/>
<dbReference type="Ensembl" id="ENSCSAVT00000007770.1">
    <property type="protein sequence ID" value="ENSCSAVP00000007670.1"/>
    <property type="gene ID" value="ENSCSAVG00000004589.1"/>
</dbReference>
<reference evidence="2" key="2">
    <citation type="submission" date="2025-08" db="UniProtKB">
        <authorList>
            <consortium name="Ensembl"/>
        </authorList>
    </citation>
    <scope>IDENTIFICATION</scope>
</reference>
<dbReference type="HOGENOM" id="CLU_1524588_0_0_1"/>
<sequence>MPKVQSANGLIKPRMLALLLFLSLTLITTARRTHRNRSRYPMRGRVYLRCIPKVCRKCDAYLNSRMKRSLPDDVSEDVINEELSTEEAAFDPGNWKEFAKNGYDVSESPSVDEVNSKVGHLSSALRWAAGKSPADVTDDAMRKFELPQKRVHVVKRSANRSLKRKYVIKCLTRLRTRCCRSYISAPYIGFRI</sequence>
<dbReference type="Proteomes" id="UP000007875">
    <property type="component" value="Unassembled WGS sequence"/>
</dbReference>
<feature type="signal peptide" evidence="1">
    <location>
        <begin position="1"/>
        <end position="30"/>
    </location>
</feature>
<keyword evidence="1" id="KW-0732">Signal</keyword>
<evidence type="ECO:0000313" key="2">
    <source>
        <dbReference type="Ensembl" id="ENSCSAVP00000007670.1"/>
    </source>
</evidence>
<feature type="chain" id="PRO_5003578803" evidence="1">
    <location>
        <begin position="31"/>
        <end position="192"/>
    </location>
</feature>
<evidence type="ECO:0000313" key="3">
    <source>
        <dbReference type="Proteomes" id="UP000007875"/>
    </source>
</evidence>
<evidence type="ECO:0000256" key="1">
    <source>
        <dbReference type="SAM" id="SignalP"/>
    </source>
</evidence>
<dbReference type="GeneTree" id="ENSGT00660000097285"/>
<name>H2YQR2_CIOSA</name>
<reference evidence="2" key="3">
    <citation type="submission" date="2025-09" db="UniProtKB">
        <authorList>
            <consortium name="Ensembl"/>
        </authorList>
    </citation>
    <scope>IDENTIFICATION</scope>
</reference>